<comment type="caution">
    <text evidence="1">The sequence shown here is derived from an EMBL/GenBank/DDBJ whole genome shotgun (WGS) entry which is preliminary data.</text>
</comment>
<accession>A0ACB9LXX7</accession>
<dbReference type="EMBL" id="CM039435">
    <property type="protein sequence ID" value="KAI4316633.1"/>
    <property type="molecule type" value="Genomic_DNA"/>
</dbReference>
<reference evidence="1 2" key="1">
    <citation type="journal article" date="2022" name="DNA Res.">
        <title>Chromosomal-level genome assembly of the orchid tree Bauhinia variegata (Leguminosae; Cercidoideae) supports the allotetraploid origin hypothesis of Bauhinia.</title>
        <authorList>
            <person name="Zhong Y."/>
            <person name="Chen Y."/>
            <person name="Zheng D."/>
            <person name="Pang J."/>
            <person name="Liu Y."/>
            <person name="Luo S."/>
            <person name="Meng S."/>
            <person name="Qian L."/>
            <person name="Wei D."/>
            <person name="Dai S."/>
            <person name="Zhou R."/>
        </authorList>
    </citation>
    <scope>NUCLEOTIDE SEQUENCE [LARGE SCALE GENOMIC DNA]</scope>
    <source>
        <strain evidence="1">BV-YZ2020</strain>
    </source>
</reference>
<dbReference type="Proteomes" id="UP000828941">
    <property type="component" value="Chromosome 10"/>
</dbReference>
<evidence type="ECO:0000313" key="1">
    <source>
        <dbReference type="EMBL" id="KAI4316633.1"/>
    </source>
</evidence>
<sequence length="169" mass="18570">MKDNRIHMLPFITHLPHLKLIYLSILMKGILIFKDMGLLPALSRLLQLLIFLGFQVSGFCALLLAIGAALTFLNFSSPPVTPWFPADLVFTNCSDSDKMIITSRKLKESGSNITSNKRGDLGDVSLDDYRPIDPVPSSKALKPGPIEHGTPLNPFIPRPSPPPMFGDST</sequence>
<gene>
    <name evidence="1" type="ORF">L6164_024596</name>
</gene>
<protein>
    <submittedName>
        <fullName evidence="1">Uncharacterized protein</fullName>
    </submittedName>
</protein>
<organism evidence="1 2">
    <name type="scientific">Bauhinia variegata</name>
    <name type="common">Purple orchid tree</name>
    <name type="synonym">Phanera variegata</name>
    <dbReference type="NCBI Taxonomy" id="167791"/>
    <lineage>
        <taxon>Eukaryota</taxon>
        <taxon>Viridiplantae</taxon>
        <taxon>Streptophyta</taxon>
        <taxon>Embryophyta</taxon>
        <taxon>Tracheophyta</taxon>
        <taxon>Spermatophyta</taxon>
        <taxon>Magnoliopsida</taxon>
        <taxon>eudicotyledons</taxon>
        <taxon>Gunneridae</taxon>
        <taxon>Pentapetalae</taxon>
        <taxon>rosids</taxon>
        <taxon>fabids</taxon>
        <taxon>Fabales</taxon>
        <taxon>Fabaceae</taxon>
        <taxon>Cercidoideae</taxon>
        <taxon>Cercideae</taxon>
        <taxon>Bauhiniinae</taxon>
        <taxon>Bauhinia</taxon>
    </lineage>
</organism>
<proteinExistence type="predicted"/>
<keyword evidence="2" id="KW-1185">Reference proteome</keyword>
<name>A0ACB9LXX7_BAUVA</name>
<evidence type="ECO:0000313" key="2">
    <source>
        <dbReference type="Proteomes" id="UP000828941"/>
    </source>
</evidence>